<dbReference type="SUPFAM" id="SSF50978">
    <property type="entry name" value="WD40 repeat-like"/>
    <property type="match status" value="1"/>
</dbReference>
<sequence length="726" mass="82401">MDKSTDKIISTDEGQGKYPPSDSISIEDGVDITDLQIDDVQYSEEPLTLDKLPIEILMYICNFLDAKFLVNSLSKVCRSFQDLFVSDIYWKTRIKKKWPKPYPPVYDDNFCWREACIVREECFRVWSKPDTTCHHFFYKEAIFAPVDAVHLMNNGTILASGSRDRYLNVLDLSKYNPDDPASIKAMKVFSDHKAHKGWIWSLASHENTLCSGSWDTYIKLWDLDNGVKEYNKYKCKSAILGIHFEANQIYAAGYDRHVYIIDPRESEVHRKRYHRRPVLCLAADDKYIVTGSEDKTIAVFDRRAGQVYKTIQTYDVGHKGKATGVIYSPGAIFTSSTDNTIKVLEPNLSPAAITTINDHSAPVTRFFPPLKNDLILRAARGEKTERTPVWLMRQAGRYLPEYGEFKSKHSASFFDMVRNPESSCEITLQPLKRFDLDAAIIFSDILVIPQALGIGIEIEEGKGMTFDFLLQTPEDLKKLNTIVDVTQELHYVMDAITLTRQRLEGRCPLIGFAGAPWTIMKYMIDGSSSAPVPKARRWLVQYPEASNTLLKLLTTKTIDYLVAQVKAGAQLLQVFDSNAGELGPALFNKFGLTYLRQLAYGVKERLTEQNIEHVPMTVFAKDVHFALEDLSNSGYDVVSIDWTIKPTHARRLVGSQVTLQGNLDPCMLYSTKDELKHAVKDMVTKFGPQRYIANLGHGVIRDTDPENVRTFVDSVHIYSEEINANA</sequence>
<dbReference type="Pfam" id="PF12937">
    <property type="entry name" value="F-box-like"/>
    <property type="match status" value="1"/>
</dbReference>
<comment type="catalytic activity">
    <reaction evidence="14">
        <text>uroporphyrinogen I + 4 H(+) = coproporphyrinogen I + 4 CO2</text>
        <dbReference type="Rhea" id="RHEA:31239"/>
        <dbReference type="ChEBI" id="CHEBI:15378"/>
        <dbReference type="ChEBI" id="CHEBI:16526"/>
        <dbReference type="ChEBI" id="CHEBI:62626"/>
        <dbReference type="ChEBI" id="CHEBI:62631"/>
    </reaction>
    <physiologicalReaction direction="left-to-right" evidence="14">
        <dbReference type="Rhea" id="RHEA:31240"/>
    </physiologicalReaction>
</comment>
<feature type="region of interest" description="Disordered" evidence="18">
    <location>
        <begin position="1"/>
        <end position="21"/>
    </location>
</feature>
<dbReference type="InterPro" id="IPR036047">
    <property type="entry name" value="F-box-like_dom_sf"/>
</dbReference>
<dbReference type="GO" id="GO:0005829">
    <property type="term" value="C:cytosol"/>
    <property type="evidence" value="ECO:0007669"/>
    <property type="project" value="UniProtKB-SubCell"/>
</dbReference>
<dbReference type="SUPFAM" id="SSF81383">
    <property type="entry name" value="F-box domain"/>
    <property type="match status" value="1"/>
</dbReference>
<evidence type="ECO:0000313" key="19">
    <source>
        <dbReference type="EMBL" id="EKC40748.1"/>
    </source>
</evidence>
<comment type="subcellular location">
    <subcellularLocation>
        <location evidence="1">Cytoplasm</location>
        <location evidence="1">Cytosol</location>
    </subcellularLocation>
</comment>
<evidence type="ECO:0000256" key="14">
    <source>
        <dbReference type="ARBA" id="ARBA00047341"/>
    </source>
</evidence>
<organism evidence="19">
    <name type="scientific">Magallana gigas</name>
    <name type="common">Pacific oyster</name>
    <name type="synonym">Crassostrea gigas</name>
    <dbReference type="NCBI Taxonomy" id="29159"/>
    <lineage>
        <taxon>Eukaryota</taxon>
        <taxon>Metazoa</taxon>
        <taxon>Spiralia</taxon>
        <taxon>Lophotrochozoa</taxon>
        <taxon>Mollusca</taxon>
        <taxon>Bivalvia</taxon>
        <taxon>Autobranchia</taxon>
        <taxon>Pteriomorphia</taxon>
        <taxon>Ostreida</taxon>
        <taxon>Ostreoidea</taxon>
        <taxon>Ostreidae</taxon>
        <taxon>Magallana</taxon>
    </lineage>
</organism>
<keyword evidence="10 16" id="KW-0210">Decarboxylase</keyword>
<evidence type="ECO:0000256" key="17">
    <source>
        <dbReference type="RuleBase" id="RU004169"/>
    </source>
</evidence>
<dbReference type="HOGENOM" id="CLU_381421_0_0_1"/>
<dbReference type="InParanoid" id="K1R4Q6"/>
<feature type="compositionally biased region" description="Basic and acidic residues" evidence="18">
    <location>
        <begin position="1"/>
        <end position="10"/>
    </location>
</feature>
<dbReference type="SUPFAM" id="SSF51726">
    <property type="entry name" value="UROD/MetE-like"/>
    <property type="match status" value="1"/>
</dbReference>
<proteinExistence type="inferred from homology"/>
<dbReference type="PANTHER" id="PTHR21091:SF169">
    <property type="entry name" value="UROPORPHYRINOGEN DECARBOXYLASE"/>
    <property type="match status" value="1"/>
</dbReference>
<dbReference type="InterPro" id="IPR036322">
    <property type="entry name" value="WD40_repeat_dom_sf"/>
</dbReference>
<dbReference type="GO" id="GO:0006782">
    <property type="term" value="P:protoporphyrinogen IX biosynthetic process"/>
    <property type="evidence" value="ECO:0007669"/>
    <property type="project" value="UniProtKB-UniPathway"/>
</dbReference>
<dbReference type="FunFam" id="3.20.20.210:FF:000008">
    <property type="entry name" value="Uroporphyrinogen decarboxylase"/>
    <property type="match status" value="1"/>
</dbReference>
<evidence type="ECO:0000256" key="15">
    <source>
        <dbReference type="ARBA" id="ARBA00048411"/>
    </source>
</evidence>
<dbReference type="Gene3D" id="2.130.10.10">
    <property type="entry name" value="YVTN repeat-like/Quinoprotein amine dehydrogenase"/>
    <property type="match status" value="2"/>
</dbReference>
<keyword evidence="11 16" id="KW-0456">Lyase</keyword>
<evidence type="ECO:0000256" key="5">
    <source>
        <dbReference type="ARBA" id="ARBA00012288"/>
    </source>
</evidence>
<evidence type="ECO:0000256" key="16">
    <source>
        <dbReference type="RuleBase" id="RU000554"/>
    </source>
</evidence>
<dbReference type="EMBL" id="JH818314">
    <property type="protein sequence ID" value="EKC40748.1"/>
    <property type="molecule type" value="Genomic_DNA"/>
</dbReference>
<evidence type="ECO:0000256" key="1">
    <source>
        <dbReference type="ARBA" id="ARBA00004514"/>
    </source>
</evidence>
<dbReference type="AlphaFoldDB" id="K1R4Q6"/>
<evidence type="ECO:0000256" key="12">
    <source>
        <dbReference type="ARBA" id="ARBA00023244"/>
    </source>
</evidence>
<accession>K1R4Q6</accession>
<dbReference type="Pfam" id="PF00400">
    <property type="entry name" value="WD40"/>
    <property type="match status" value="2"/>
</dbReference>
<dbReference type="HAMAP" id="MF_00218">
    <property type="entry name" value="URO_D"/>
    <property type="match status" value="1"/>
</dbReference>
<dbReference type="Gene3D" id="1.20.1280.50">
    <property type="match status" value="1"/>
</dbReference>
<evidence type="ECO:0000256" key="2">
    <source>
        <dbReference type="ARBA" id="ARBA00004804"/>
    </source>
</evidence>
<evidence type="ECO:0000256" key="8">
    <source>
        <dbReference type="ARBA" id="ARBA00022574"/>
    </source>
</evidence>
<evidence type="ECO:0000256" key="10">
    <source>
        <dbReference type="ARBA" id="ARBA00022793"/>
    </source>
</evidence>
<evidence type="ECO:0000256" key="3">
    <source>
        <dbReference type="ARBA" id="ARBA00009935"/>
    </source>
</evidence>
<dbReference type="GO" id="GO:0004853">
    <property type="term" value="F:uroporphyrinogen decarboxylase activity"/>
    <property type="evidence" value="ECO:0007669"/>
    <property type="project" value="UniProtKB-EC"/>
</dbReference>
<comment type="similarity">
    <text evidence="3 17">Belongs to the uroporphyrinogen decarboxylase family.</text>
</comment>
<dbReference type="InterPro" id="IPR001680">
    <property type="entry name" value="WD40_rpt"/>
</dbReference>
<dbReference type="SMART" id="SM00256">
    <property type="entry name" value="FBOX"/>
    <property type="match status" value="1"/>
</dbReference>
<dbReference type="NCBIfam" id="TIGR01464">
    <property type="entry name" value="hemE"/>
    <property type="match status" value="1"/>
</dbReference>
<evidence type="ECO:0000256" key="7">
    <source>
        <dbReference type="ARBA" id="ARBA00022490"/>
    </source>
</evidence>
<comment type="catalytic activity">
    <reaction evidence="15">
        <text>uroporphyrinogen III + 4 H(+) = coproporphyrinogen III + 4 CO2</text>
        <dbReference type="Rhea" id="RHEA:19865"/>
        <dbReference type="ChEBI" id="CHEBI:15378"/>
        <dbReference type="ChEBI" id="CHEBI:16526"/>
        <dbReference type="ChEBI" id="CHEBI:57308"/>
        <dbReference type="ChEBI" id="CHEBI:57309"/>
        <dbReference type="EC" id="4.1.1.37"/>
    </reaction>
    <physiologicalReaction direction="left-to-right" evidence="15">
        <dbReference type="Rhea" id="RHEA:19866"/>
    </physiologicalReaction>
</comment>
<reference evidence="19" key="1">
    <citation type="journal article" date="2012" name="Nature">
        <title>The oyster genome reveals stress adaptation and complexity of shell formation.</title>
        <authorList>
            <person name="Zhang G."/>
            <person name="Fang X."/>
            <person name="Guo X."/>
            <person name="Li L."/>
            <person name="Luo R."/>
            <person name="Xu F."/>
            <person name="Yang P."/>
            <person name="Zhang L."/>
            <person name="Wang X."/>
            <person name="Qi H."/>
            <person name="Xiong Z."/>
            <person name="Que H."/>
            <person name="Xie Y."/>
            <person name="Holland P.W."/>
            <person name="Paps J."/>
            <person name="Zhu Y."/>
            <person name="Wu F."/>
            <person name="Chen Y."/>
            <person name="Wang J."/>
            <person name="Peng C."/>
            <person name="Meng J."/>
            <person name="Yang L."/>
            <person name="Liu J."/>
            <person name="Wen B."/>
            <person name="Zhang N."/>
            <person name="Huang Z."/>
            <person name="Zhu Q."/>
            <person name="Feng Y."/>
            <person name="Mount A."/>
            <person name="Hedgecock D."/>
            <person name="Xu Z."/>
            <person name="Liu Y."/>
            <person name="Domazet-Loso T."/>
            <person name="Du Y."/>
            <person name="Sun X."/>
            <person name="Zhang S."/>
            <person name="Liu B."/>
            <person name="Cheng P."/>
            <person name="Jiang X."/>
            <person name="Li J."/>
            <person name="Fan D."/>
            <person name="Wang W."/>
            <person name="Fu W."/>
            <person name="Wang T."/>
            <person name="Wang B."/>
            <person name="Zhang J."/>
            <person name="Peng Z."/>
            <person name="Li Y."/>
            <person name="Li N."/>
            <person name="Wang J."/>
            <person name="Chen M."/>
            <person name="He Y."/>
            <person name="Tan F."/>
            <person name="Song X."/>
            <person name="Zheng Q."/>
            <person name="Huang R."/>
            <person name="Yang H."/>
            <person name="Du X."/>
            <person name="Chen L."/>
            <person name="Yang M."/>
            <person name="Gaffney P.M."/>
            <person name="Wang S."/>
            <person name="Luo L."/>
            <person name="She Z."/>
            <person name="Ming Y."/>
            <person name="Huang W."/>
            <person name="Zhang S."/>
            <person name="Huang B."/>
            <person name="Zhang Y."/>
            <person name="Qu T."/>
            <person name="Ni P."/>
            <person name="Miao G."/>
            <person name="Wang J."/>
            <person name="Wang Q."/>
            <person name="Steinberg C.E."/>
            <person name="Wang H."/>
            <person name="Li N."/>
            <person name="Qian L."/>
            <person name="Zhang G."/>
            <person name="Li Y."/>
            <person name="Yang H."/>
            <person name="Liu X."/>
            <person name="Wang J."/>
            <person name="Yin Y."/>
            <person name="Wang J."/>
        </authorList>
    </citation>
    <scope>NUCLEOTIDE SEQUENCE [LARGE SCALE GENOMIC DNA]</scope>
    <source>
        <strain evidence="19">05x7-T-G4-1.051#20</strain>
    </source>
</reference>
<dbReference type="PANTHER" id="PTHR21091">
    <property type="entry name" value="METHYLTETRAHYDROFOLATE:HOMOCYSTEINE METHYLTRANSFERASE RELATED"/>
    <property type="match status" value="1"/>
</dbReference>
<dbReference type="EC" id="4.1.1.37" evidence="5 16"/>
<protein>
    <recommendedName>
        <fullName evidence="6 16">Uroporphyrinogen decarboxylase</fullName>
        <ecNumber evidence="5 16">4.1.1.37</ecNumber>
    </recommendedName>
</protein>
<evidence type="ECO:0000256" key="18">
    <source>
        <dbReference type="SAM" id="MobiDB-lite"/>
    </source>
</evidence>
<comment type="subunit">
    <text evidence="4">Homodimer.</text>
</comment>
<dbReference type="InterPro" id="IPR038071">
    <property type="entry name" value="UROD/MetE-like_sf"/>
</dbReference>
<keyword evidence="7" id="KW-0963">Cytoplasm</keyword>
<dbReference type="PROSITE" id="PS00678">
    <property type="entry name" value="WD_REPEATS_1"/>
    <property type="match status" value="1"/>
</dbReference>
<dbReference type="UniPathway" id="UPA00251">
    <property type="reaction ID" value="UER00321"/>
</dbReference>
<comment type="pathway">
    <text evidence="2 16">Porphyrin-containing compound metabolism; protoporphyrin-IX biosynthesis; coproporphyrinogen-III from 5-aminolevulinate: step 4/4.</text>
</comment>
<keyword evidence="12 16" id="KW-0627">Porphyrin biosynthesis</keyword>
<dbReference type="PROSITE" id="PS50082">
    <property type="entry name" value="WD_REPEATS_2"/>
    <property type="match status" value="1"/>
</dbReference>
<dbReference type="PROSITE" id="PS00907">
    <property type="entry name" value="UROD_2"/>
    <property type="match status" value="1"/>
</dbReference>
<keyword evidence="8" id="KW-0853">WD repeat</keyword>
<dbReference type="InterPro" id="IPR015943">
    <property type="entry name" value="WD40/YVTN_repeat-like_dom_sf"/>
</dbReference>
<dbReference type="PROSITE" id="PS50181">
    <property type="entry name" value="FBOX"/>
    <property type="match status" value="1"/>
</dbReference>
<dbReference type="PROSITE" id="PS00906">
    <property type="entry name" value="UROD_1"/>
    <property type="match status" value="1"/>
</dbReference>
<gene>
    <name evidence="19" type="ORF">CGI_10021237</name>
</gene>
<dbReference type="InterPro" id="IPR006361">
    <property type="entry name" value="Uroporphyrinogen_deCO2ase_HemE"/>
</dbReference>
<evidence type="ECO:0000256" key="11">
    <source>
        <dbReference type="ARBA" id="ARBA00023239"/>
    </source>
</evidence>
<evidence type="ECO:0000256" key="13">
    <source>
        <dbReference type="ARBA" id="ARBA00045708"/>
    </source>
</evidence>
<name>K1R4Q6_MAGGI</name>
<dbReference type="InterPro" id="IPR001810">
    <property type="entry name" value="F-box_dom"/>
</dbReference>
<dbReference type="SMART" id="SM00320">
    <property type="entry name" value="WD40"/>
    <property type="match status" value="5"/>
</dbReference>
<dbReference type="Pfam" id="PF01208">
    <property type="entry name" value="URO-D"/>
    <property type="match status" value="1"/>
</dbReference>
<evidence type="ECO:0000256" key="4">
    <source>
        <dbReference type="ARBA" id="ARBA00011738"/>
    </source>
</evidence>
<evidence type="ECO:0000256" key="6">
    <source>
        <dbReference type="ARBA" id="ARBA00014308"/>
    </source>
</evidence>
<dbReference type="InterPro" id="IPR019775">
    <property type="entry name" value="WD40_repeat_CS"/>
</dbReference>
<dbReference type="Gene3D" id="3.20.20.210">
    <property type="match status" value="1"/>
</dbReference>
<dbReference type="InterPro" id="IPR000257">
    <property type="entry name" value="Uroporphyrinogen_deCOase"/>
</dbReference>
<keyword evidence="9" id="KW-0677">Repeat</keyword>
<evidence type="ECO:0000256" key="9">
    <source>
        <dbReference type="ARBA" id="ARBA00022737"/>
    </source>
</evidence>
<dbReference type="CDD" id="cd00717">
    <property type="entry name" value="URO-D"/>
    <property type="match status" value="1"/>
</dbReference>
<comment type="function">
    <text evidence="13">Catalyzes the sequential decarboxylation of the four acetate side chains of uroporphyrinogen to form coproporphyrinogen and participates in the fifth step in the heme biosynthetic pathway. Isomer I or isomer III of uroporphyrinogen may serve as substrate, but only coproporphyrinogen III can ultimately be converted to heme. In vitro also decarboxylates pentacarboxylate porphyrinogen I.</text>
</comment>